<dbReference type="PANTHER" id="PTHR37017">
    <property type="entry name" value="AB HYDROLASE-1 DOMAIN-CONTAINING PROTEIN-RELATED"/>
    <property type="match status" value="1"/>
</dbReference>
<sequence>MSTFVLLHGAWHGGWVWRRVAAQLRSAGHEVLAPTLTGISDRAHLLSPAVGLDTHVRDVVALLDAEGSSDVVLVGHSYAGQVVTGVADERPEAIGRRVYLDAFVGEDGEAAIDLLPAQVAGHYRESVAGPGFGWLIPVRSLQALGVTDQADVEWLTPRLTPHPWRTYTQPLALTGRQRDVPATFVECTDWMRVFRAHAERAESAGWPVLSLPTGHEAMVTAPEALAKILIDTAD</sequence>
<evidence type="ECO:0000259" key="1">
    <source>
        <dbReference type="Pfam" id="PF12697"/>
    </source>
</evidence>
<evidence type="ECO:0000313" key="3">
    <source>
        <dbReference type="Proteomes" id="UP001296706"/>
    </source>
</evidence>
<keyword evidence="3" id="KW-1185">Reference proteome</keyword>
<dbReference type="InterPro" id="IPR029058">
    <property type="entry name" value="AB_hydrolase_fold"/>
</dbReference>
<protein>
    <submittedName>
        <fullName evidence="2">Alpha/beta hydrolase</fullName>
    </submittedName>
</protein>
<proteinExistence type="predicted"/>
<dbReference type="PANTHER" id="PTHR37017:SF11">
    <property type="entry name" value="ESTERASE_LIPASE_THIOESTERASE DOMAIN-CONTAINING PROTEIN"/>
    <property type="match status" value="1"/>
</dbReference>
<gene>
    <name evidence="2" type="ORF">HF577_36985</name>
</gene>
<organism evidence="2 3">
    <name type="scientific">Pseudonocardia xinjiangensis</name>
    <dbReference type="NCBI Taxonomy" id="75289"/>
    <lineage>
        <taxon>Bacteria</taxon>
        <taxon>Bacillati</taxon>
        <taxon>Actinomycetota</taxon>
        <taxon>Actinomycetes</taxon>
        <taxon>Pseudonocardiales</taxon>
        <taxon>Pseudonocardiaceae</taxon>
        <taxon>Pseudonocardia</taxon>
    </lineage>
</organism>
<dbReference type="RefSeq" id="WP_169400650.1">
    <property type="nucleotide sequence ID" value="NZ_BAAAJH010000002.1"/>
</dbReference>
<dbReference type="EMBL" id="JAAXKY010000282">
    <property type="protein sequence ID" value="NMH82667.1"/>
    <property type="molecule type" value="Genomic_DNA"/>
</dbReference>
<dbReference type="InterPro" id="IPR052897">
    <property type="entry name" value="Sec-Metab_Biosynth_Hydrolase"/>
</dbReference>
<dbReference type="GO" id="GO:0016787">
    <property type="term" value="F:hydrolase activity"/>
    <property type="evidence" value="ECO:0007669"/>
    <property type="project" value="UniProtKB-KW"/>
</dbReference>
<dbReference type="InterPro" id="IPR000073">
    <property type="entry name" value="AB_hydrolase_1"/>
</dbReference>
<evidence type="ECO:0000313" key="2">
    <source>
        <dbReference type="EMBL" id="NMH82667.1"/>
    </source>
</evidence>
<name>A0ABX1RQJ6_9PSEU</name>
<dbReference type="SUPFAM" id="SSF53474">
    <property type="entry name" value="alpha/beta-Hydrolases"/>
    <property type="match status" value="1"/>
</dbReference>
<dbReference type="Gene3D" id="3.40.50.1820">
    <property type="entry name" value="alpha/beta hydrolase"/>
    <property type="match status" value="1"/>
</dbReference>
<feature type="domain" description="AB hydrolase-1" evidence="1">
    <location>
        <begin position="4"/>
        <end position="227"/>
    </location>
</feature>
<keyword evidence="2" id="KW-0378">Hydrolase</keyword>
<accession>A0ABX1RQJ6</accession>
<dbReference type="Pfam" id="PF12697">
    <property type="entry name" value="Abhydrolase_6"/>
    <property type="match status" value="1"/>
</dbReference>
<reference evidence="2 3" key="1">
    <citation type="submission" date="2020-04" db="EMBL/GenBank/DDBJ databases">
        <authorList>
            <person name="Klaysubun C."/>
            <person name="Duangmal K."/>
            <person name="Lipun K."/>
        </authorList>
    </citation>
    <scope>NUCLEOTIDE SEQUENCE [LARGE SCALE GENOMIC DNA]</scope>
    <source>
        <strain evidence="2 3">JCM 11839</strain>
    </source>
</reference>
<comment type="caution">
    <text evidence="2">The sequence shown here is derived from an EMBL/GenBank/DDBJ whole genome shotgun (WGS) entry which is preliminary data.</text>
</comment>
<dbReference type="Proteomes" id="UP001296706">
    <property type="component" value="Unassembled WGS sequence"/>
</dbReference>